<proteinExistence type="predicted"/>
<organism evidence="1 2">
    <name type="scientific">Necator americanus</name>
    <name type="common">Human hookworm</name>
    <dbReference type="NCBI Taxonomy" id="51031"/>
    <lineage>
        <taxon>Eukaryota</taxon>
        <taxon>Metazoa</taxon>
        <taxon>Ecdysozoa</taxon>
        <taxon>Nematoda</taxon>
        <taxon>Chromadorea</taxon>
        <taxon>Rhabditida</taxon>
        <taxon>Rhabditina</taxon>
        <taxon>Rhabditomorpha</taxon>
        <taxon>Strongyloidea</taxon>
        <taxon>Ancylostomatidae</taxon>
        <taxon>Bunostominae</taxon>
        <taxon>Necator</taxon>
    </lineage>
</organism>
<protein>
    <submittedName>
        <fullName evidence="1">Uncharacterized protein</fullName>
    </submittedName>
</protein>
<comment type="caution">
    <text evidence="1">The sequence shown here is derived from an EMBL/GenBank/DDBJ whole genome shotgun (WGS) entry which is preliminary data.</text>
</comment>
<dbReference type="Proteomes" id="UP001303046">
    <property type="component" value="Unassembled WGS sequence"/>
</dbReference>
<gene>
    <name evidence="1" type="primary">Necator_chrIV.g15855</name>
    <name evidence="1" type="ORF">RB195_002560</name>
</gene>
<sequence length="159" mass="18071">MRTARLEGAVPSLPSIATIRRNTLNIPTMQSLQALFVSSSLRPDDVGDAIRNLRHEEKPSLEAIMQLTWYSINDVTKARRKKTVCEENAETTPGASEANWNVLHAEIAQRWMLKFHHRRKKVNAWKSFEDRDAKTVSIISKSYICQHAGGNGKGMTRRK</sequence>
<evidence type="ECO:0000313" key="1">
    <source>
        <dbReference type="EMBL" id="KAK6750661.1"/>
    </source>
</evidence>
<keyword evidence="2" id="KW-1185">Reference proteome</keyword>
<name>A0ABR1DL47_NECAM</name>
<reference evidence="1 2" key="1">
    <citation type="submission" date="2023-08" db="EMBL/GenBank/DDBJ databases">
        <title>A Necator americanus chromosomal reference genome.</title>
        <authorList>
            <person name="Ilik V."/>
            <person name="Petrzelkova K.J."/>
            <person name="Pardy F."/>
            <person name="Fuh T."/>
            <person name="Niatou-Singa F.S."/>
            <person name="Gouil Q."/>
            <person name="Baker L."/>
            <person name="Ritchie M.E."/>
            <person name="Jex A.R."/>
            <person name="Gazzola D."/>
            <person name="Li H."/>
            <person name="Toshio Fujiwara R."/>
            <person name="Zhan B."/>
            <person name="Aroian R.V."/>
            <person name="Pafco B."/>
            <person name="Schwarz E.M."/>
        </authorList>
    </citation>
    <scope>NUCLEOTIDE SEQUENCE [LARGE SCALE GENOMIC DNA]</scope>
    <source>
        <strain evidence="1 2">Aroian</strain>
        <tissue evidence="1">Whole animal</tissue>
    </source>
</reference>
<evidence type="ECO:0000313" key="2">
    <source>
        <dbReference type="Proteomes" id="UP001303046"/>
    </source>
</evidence>
<accession>A0ABR1DL47</accession>
<dbReference type="EMBL" id="JAVFWL010000004">
    <property type="protein sequence ID" value="KAK6750661.1"/>
    <property type="molecule type" value="Genomic_DNA"/>
</dbReference>